<evidence type="ECO:0000256" key="5">
    <source>
        <dbReference type="ARBA" id="ARBA00023136"/>
    </source>
</evidence>
<keyword evidence="2" id="KW-1003">Cell membrane</keyword>
<dbReference type="GO" id="GO:0009247">
    <property type="term" value="P:glycolipid biosynthetic process"/>
    <property type="evidence" value="ECO:0007669"/>
    <property type="project" value="TreeGrafter"/>
</dbReference>
<dbReference type="CDD" id="cd13963">
    <property type="entry name" value="PT_UbiA_2"/>
    <property type="match status" value="1"/>
</dbReference>
<dbReference type="Gene3D" id="1.10.357.140">
    <property type="entry name" value="UbiA prenyltransferase"/>
    <property type="match status" value="1"/>
</dbReference>
<keyword evidence="5" id="KW-0472">Membrane</keyword>
<sequence length="295" mass="33530">MAKPQQIFSLLRVHQWVKNIFIFLPIFFGLKIMQLNLLLNDVYAFIGFSFFASAVYIFNDLIDVEADRLHPKKQFRPIAAGLVTTRQALIIILVLVGAGSLLLFLTLNQPLIWVLVIIYLVQNLLYTVKLKHIAIVDIVIIALGFLIRIVLGGIVTNTPLSHWIVLITFLLALFLALAKRRDDVLLFEKTGNKMRSNIDGYNLDFLNVSMSIMSAVVIVAYIMYTTSPDVVRMVGEKVYVTSFFVVIGVMRYLQVTFVKHESGNPSIILLRDRFLQLTIAGWLATFFILLYTNTL</sequence>
<evidence type="ECO:0000313" key="6">
    <source>
        <dbReference type="EMBL" id="QQL50103.1"/>
    </source>
</evidence>
<evidence type="ECO:0000256" key="4">
    <source>
        <dbReference type="ARBA" id="ARBA00022989"/>
    </source>
</evidence>
<proteinExistence type="predicted"/>
<dbReference type="Proteomes" id="UP000429232">
    <property type="component" value="Chromosome"/>
</dbReference>
<comment type="subcellular location">
    <subcellularLocation>
        <location evidence="1">Membrane</location>
        <topology evidence="1">Multi-pass membrane protein</topology>
    </subcellularLocation>
</comment>
<dbReference type="GO" id="GO:0005886">
    <property type="term" value="C:plasma membrane"/>
    <property type="evidence" value="ECO:0007669"/>
    <property type="project" value="TreeGrafter"/>
</dbReference>
<keyword evidence="4" id="KW-1133">Transmembrane helix</keyword>
<keyword evidence="6" id="KW-0808">Transferase</keyword>
<evidence type="ECO:0000256" key="1">
    <source>
        <dbReference type="ARBA" id="ARBA00004141"/>
    </source>
</evidence>
<dbReference type="PANTHER" id="PTHR11048">
    <property type="entry name" value="PRENYLTRANSFERASES"/>
    <property type="match status" value="1"/>
</dbReference>
<dbReference type="InterPro" id="IPR039653">
    <property type="entry name" value="Prenyltransferase"/>
</dbReference>
<dbReference type="InterPro" id="IPR044878">
    <property type="entry name" value="UbiA_sf"/>
</dbReference>
<dbReference type="AlphaFoldDB" id="A0A6I4HUW6"/>
<organism evidence="6 7">
    <name type="scientific">Mucilaginibacter ginkgonis</name>
    <dbReference type="NCBI Taxonomy" id="2682091"/>
    <lineage>
        <taxon>Bacteria</taxon>
        <taxon>Pseudomonadati</taxon>
        <taxon>Bacteroidota</taxon>
        <taxon>Sphingobacteriia</taxon>
        <taxon>Sphingobacteriales</taxon>
        <taxon>Sphingobacteriaceae</taxon>
        <taxon>Mucilaginibacter</taxon>
    </lineage>
</organism>
<dbReference type="GO" id="GO:0016765">
    <property type="term" value="F:transferase activity, transferring alkyl or aryl (other than methyl) groups"/>
    <property type="evidence" value="ECO:0007669"/>
    <property type="project" value="InterPro"/>
</dbReference>
<dbReference type="Pfam" id="PF01040">
    <property type="entry name" value="UbiA"/>
    <property type="match status" value="1"/>
</dbReference>
<accession>A0A6I4HUW6</accession>
<evidence type="ECO:0000256" key="3">
    <source>
        <dbReference type="ARBA" id="ARBA00022692"/>
    </source>
</evidence>
<protein>
    <submittedName>
        <fullName evidence="6">UbiA prenyltransferase family protein</fullName>
    </submittedName>
</protein>
<keyword evidence="3" id="KW-0812">Transmembrane</keyword>
<gene>
    <name evidence="6" type="ORF">GO620_001225</name>
</gene>
<dbReference type="PANTHER" id="PTHR11048:SF5">
    <property type="entry name" value="DECAPRENYL-PHOSPHATE PHOSPHORIBOSYLTRANSFERASE"/>
    <property type="match status" value="1"/>
</dbReference>
<dbReference type="EMBL" id="CP066775">
    <property type="protein sequence ID" value="QQL50103.1"/>
    <property type="molecule type" value="Genomic_DNA"/>
</dbReference>
<dbReference type="InterPro" id="IPR000537">
    <property type="entry name" value="UbiA_prenyltransferase"/>
</dbReference>
<name>A0A6I4HUW6_9SPHI</name>
<keyword evidence="7" id="KW-1185">Reference proteome</keyword>
<reference evidence="6 7" key="1">
    <citation type="submission" date="2020-12" db="EMBL/GenBank/DDBJ databases">
        <title>HMF7856_wgs.fasta genome submission.</title>
        <authorList>
            <person name="Kang H."/>
            <person name="Kim H."/>
            <person name="Joh K."/>
        </authorList>
    </citation>
    <scope>NUCLEOTIDE SEQUENCE [LARGE SCALE GENOMIC DNA]</scope>
    <source>
        <strain evidence="6 7">HMF7856</strain>
    </source>
</reference>
<dbReference type="KEGG" id="mgik:GO620_001225"/>
<evidence type="ECO:0000313" key="7">
    <source>
        <dbReference type="Proteomes" id="UP000429232"/>
    </source>
</evidence>
<dbReference type="RefSeq" id="WP_157523093.1">
    <property type="nucleotide sequence ID" value="NZ_CP066775.1"/>
</dbReference>
<evidence type="ECO:0000256" key="2">
    <source>
        <dbReference type="ARBA" id="ARBA00022475"/>
    </source>
</evidence>